<dbReference type="Pfam" id="PF14559">
    <property type="entry name" value="TPR_19"/>
    <property type="match status" value="1"/>
</dbReference>
<keyword evidence="2" id="KW-1185">Reference proteome</keyword>
<dbReference type="EMBL" id="JAESWB010000025">
    <property type="protein sequence ID" value="MBL4951204.1"/>
    <property type="molecule type" value="Genomic_DNA"/>
</dbReference>
<evidence type="ECO:0000313" key="1">
    <source>
        <dbReference type="EMBL" id="MBL4951204.1"/>
    </source>
</evidence>
<accession>A0ABS1TIQ0</accession>
<dbReference type="InterPro" id="IPR011990">
    <property type="entry name" value="TPR-like_helical_dom_sf"/>
</dbReference>
<reference evidence="1 2" key="1">
    <citation type="submission" date="2021-01" db="EMBL/GenBank/DDBJ databases">
        <title>Genome public.</title>
        <authorList>
            <person name="Liu C."/>
            <person name="Sun Q."/>
        </authorList>
    </citation>
    <scope>NUCLEOTIDE SEQUENCE [LARGE SCALE GENOMIC DNA]</scope>
    <source>
        <strain evidence="1 2">YIM B02564</strain>
    </source>
</reference>
<dbReference type="RefSeq" id="WP_202652236.1">
    <property type="nucleotide sequence ID" value="NZ_JAESWB010000025.1"/>
</dbReference>
<protein>
    <submittedName>
        <fullName evidence="1">Tetratricopeptide repeat protein</fullName>
    </submittedName>
</protein>
<dbReference type="Proteomes" id="UP000623967">
    <property type="component" value="Unassembled WGS sequence"/>
</dbReference>
<sequence length="343" mass="40126">MMKKREPLKRKDNVIFFPGFEKRLISKGIENLHNKKFSDAIDLLELAREYDPDNDEILIGLVMAYFEASAFEKAREIAKEILLKGVGDYFQMVDLYLTVLIQLHEYEEIITTIELLLDEKEVPPDKFDHFLTILQFSKKMLQNPAPAVERKQQKEENNPQKLNLFSLNGVNEQMLLVSNLAEKNIRPYFQEIAEYLRAKTGNFFLKTILLTLLKEQEIDSPVTVNKFEVRKNVIPVKLPEVRQQPKMLEVKAALENHLESRNPVLYQNIITLVERIFFISYPMELEPANAFAWAAAFHFLAEEYHGFQSEIAEVAKEYEVEPEEMEQAIRQVERIEEISYPNL</sequence>
<gene>
    <name evidence="1" type="ORF">JK635_02980</name>
</gene>
<dbReference type="SUPFAM" id="SSF48452">
    <property type="entry name" value="TPR-like"/>
    <property type="match status" value="1"/>
</dbReference>
<proteinExistence type="predicted"/>
<name>A0ABS1TIQ0_9BACI</name>
<evidence type="ECO:0000313" key="2">
    <source>
        <dbReference type="Proteomes" id="UP000623967"/>
    </source>
</evidence>
<dbReference type="Gene3D" id="1.25.40.10">
    <property type="entry name" value="Tetratricopeptide repeat domain"/>
    <property type="match status" value="1"/>
</dbReference>
<organism evidence="1 2">
    <name type="scientific">Neobacillus paridis</name>
    <dbReference type="NCBI Taxonomy" id="2803862"/>
    <lineage>
        <taxon>Bacteria</taxon>
        <taxon>Bacillati</taxon>
        <taxon>Bacillota</taxon>
        <taxon>Bacilli</taxon>
        <taxon>Bacillales</taxon>
        <taxon>Bacillaceae</taxon>
        <taxon>Neobacillus</taxon>
    </lineage>
</organism>
<comment type="caution">
    <text evidence="1">The sequence shown here is derived from an EMBL/GenBank/DDBJ whole genome shotgun (WGS) entry which is preliminary data.</text>
</comment>